<feature type="compositionally biased region" description="Low complexity" evidence="1">
    <location>
        <begin position="173"/>
        <end position="192"/>
    </location>
</feature>
<feature type="region of interest" description="Disordered" evidence="1">
    <location>
        <begin position="72"/>
        <end position="93"/>
    </location>
</feature>
<sequence>MAGGFSVLWRGPMLGGSRFGEVVMRRGARAVLVAVAAGGVLGGMAMPIAAGAPTTGSVPPTGQVGSCPTTMSAVGETGGETCPEPDPVLSVPPSVERGTDVEVSGDYWPCVTIQVSASWSGAVLSANVDGGSFTRSVPVDDQVEPGSYSVSAACSGYSASRSIKIVAPFVSTTEPTTTKPKPTTDRVTTPPTVSETTGGQPSLAAQSDGEPKRDNKIGTVLAIIAFLLAVVVATLVLRRRKRAPDATRAEHHDPGPQRVRVRVVADTSPSIQVRELTRPTGPVVRIRVHTGEPRIRVREIPR</sequence>
<name>A0A370GUC1_9NOCA</name>
<evidence type="ECO:0000313" key="3">
    <source>
        <dbReference type="EMBL" id="RDI47089.1"/>
    </source>
</evidence>
<organism evidence="3 4">
    <name type="scientific">Nocardia mexicana</name>
    <dbReference type="NCBI Taxonomy" id="279262"/>
    <lineage>
        <taxon>Bacteria</taxon>
        <taxon>Bacillati</taxon>
        <taxon>Actinomycetota</taxon>
        <taxon>Actinomycetes</taxon>
        <taxon>Mycobacteriales</taxon>
        <taxon>Nocardiaceae</taxon>
        <taxon>Nocardia</taxon>
    </lineage>
</organism>
<feature type="compositionally biased region" description="Polar residues" evidence="1">
    <location>
        <begin position="193"/>
        <end position="205"/>
    </location>
</feature>
<keyword evidence="2" id="KW-0472">Membrane</keyword>
<dbReference type="Proteomes" id="UP000255355">
    <property type="component" value="Unassembled WGS sequence"/>
</dbReference>
<keyword evidence="2" id="KW-0812">Transmembrane</keyword>
<feature type="transmembrane region" description="Helical" evidence="2">
    <location>
        <begin position="217"/>
        <end position="237"/>
    </location>
</feature>
<evidence type="ECO:0000313" key="4">
    <source>
        <dbReference type="Proteomes" id="UP000255355"/>
    </source>
</evidence>
<proteinExistence type="predicted"/>
<dbReference type="STRING" id="1210089.GCA_001613165_04233"/>
<evidence type="ECO:0000256" key="2">
    <source>
        <dbReference type="SAM" id="Phobius"/>
    </source>
</evidence>
<feature type="region of interest" description="Disordered" evidence="1">
    <location>
        <begin position="173"/>
        <end position="212"/>
    </location>
</feature>
<evidence type="ECO:0000256" key="1">
    <source>
        <dbReference type="SAM" id="MobiDB-lite"/>
    </source>
</evidence>
<dbReference type="EMBL" id="QQAZ01000009">
    <property type="protein sequence ID" value="RDI47089.1"/>
    <property type="molecule type" value="Genomic_DNA"/>
</dbReference>
<comment type="caution">
    <text evidence="3">The sequence shown here is derived from an EMBL/GenBank/DDBJ whole genome shotgun (WGS) entry which is preliminary data.</text>
</comment>
<dbReference type="AlphaFoldDB" id="A0A370GUC1"/>
<keyword evidence="2" id="KW-1133">Transmembrane helix</keyword>
<protein>
    <submittedName>
        <fullName evidence="3">Uncharacterized protein</fullName>
    </submittedName>
</protein>
<gene>
    <name evidence="3" type="ORF">DFR68_10987</name>
</gene>
<reference evidence="3 4" key="1">
    <citation type="submission" date="2018-07" db="EMBL/GenBank/DDBJ databases">
        <title>Genomic Encyclopedia of Type Strains, Phase IV (KMG-IV): sequencing the most valuable type-strain genomes for metagenomic binning, comparative biology and taxonomic classification.</title>
        <authorList>
            <person name="Goeker M."/>
        </authorList>
    </citation>
    <scope>NUCLEOTIDE SEQUENCE [LARGE SCALE GENOMIC DNA]</scope>
    <source>
        <strain evidence="3 4">DSM 44952</strain>
    </source>
</reference>
<keyword evidence="4" id="KW-1185">Reference proteome</keyword>
<accession>A0A370GUC1</accession>